<accession>A0ABY4GLN8</accession>
<evidence type="ECO:0000256" key="2">
    <source>
        <dbReference type="ARBA" id="ARBA00022729"/>
    </source>
</evidence>
<dbReference type="InterPro" id="IPR019800">
    <property type="entry name" value="Glyco_hydro_3_AS"/>
</dbReference>
<dbReference type="Gene3D" id="2.60.120.380">
    <property type="match status" value="1"/>
</dbReference>
<gene>
    <name evidence="6" type="ORF">MUN87_21110</name>
</gene>
<evidence type="ECO:0000256" key="3">
    <source>
        <dbReference type="ARBA" id="ARBA00022801"/>
    </source>
</evidence>
<dbReference type="InterPro" id="IPR013783">
    <property type="entry name" value="Ig-like_fold"/>
</dbReference>
<dbReference type="InterPro" id="IPR036962">
    <property type="entry name" value="Glyco_hydro_3_N_sf"/>
</dbReference>
<keyword evidence="2" id="KW-0732">Signal</keyword>
<dbReference type="Gene3D" id="2.60.40.10">
    <property type="entry name" value="Immunoglobulins"/>
    <property type="match status" value="1"/>
</dbReference>
<reference evidence="6 7" key="1">
    <citation type="submission" date="2022-04" db="EMBL/GenBank/DDBJ databases">
        <title>Gracilibacillus sp. isolated from saltern.</title>
        <authorList>
            <person name="Won M."/>
            <person name="Lee C.-M."/>
            <person name="Woen H.-Y."/>
            <person name="Kwon S.-W."/>
        </authorList>
    </citation>
    <scope>NUCLEOTIDE SEQUENCE [LARGE SCALE GENOMIC DNA]</scope>
    <source>
        <strain evidence="6 7">SSPM10-3</strain>
    </source>
</reference>
<dbReference type="InterPro" id="IPR026891">
    <property type="entry name" value="Fn3-like"/>
</dbReference>
<dbReference type="InterPro" id="IPR001764">
    <property type="entry name" value="Glyco_hydro_3_N"/>
</dbReference>
<dbReference type="EMBL" id="CP095071">
    <property type="protein sequence ID" value="UOQ85113.1"/>
    <property type="molecule type" value="Genomic_DNA"/>
</dbReference>
<keyword evidence="3 4" id="KW-0378">Hydrolase</keyword>
<dbReference type="CDD" id="cd23343">
    <property type="entry name" value="beta-trefoil_FSCN_BglX-like"/>
    <property type="match status" value="1"/>
</dbReference>
<dbReference type="Proteomes" id="UP000831537">
    <property type="component" value="Chromosome"/>
</dbReference>
<evidence type="ECO:0000313" key="6">
    <source>
        <dbReference type="EMBL" id="UOQ85113.1"/>
    </source>
</evidence>
<dbReference type="SUPFAM" id="SSF51445">
    <property type="entry name" value="(Trans)glycosidases"/>
    <property type="match status" value="1"/>
</dbReference>
<dbReference type="SUPFAM" id="SSF52279">
    <property type="entry name" value="Beta-D-glucan exohydrolase, C-terminal domain"/>
    <property type="match status" value="1"/>
</dbReference>
<dbReference type="PROSITE" id="PS00775">
    <property type="entry name" value="GLYCOSYL_HYDROL_F3"/>
    <property type="match status" value="1"/>
</dbReference>
<dbReference type="InterPro" id="IPR044993">
    <property type="entry name" value="BXL"/>
</dbReference>
<dbReference type="Pfam" id="PF14310">
    <property type="entry name" value="Fn3-like"/>
    <property type="match status" value="1"/>
</dbReference>
<dbReference type="PRINTS" id="PR00133">
    <property type="entry name" value="GLHYDRLASE3"/>
</dbReference>
<evidence type="ECO:0000259" key="5">
    <source>
        <dbReference type="SMART" id="SM01217"/>
    </source>
</evidence>
<dbReference type="Gene3D" id="3.40.50.1700">
    <property type="entry name" value="Glycoside hydrolase family 3 C-terminal domain"/>
    <property type="match status" value="1"/>
</dbReference>
<dbReference type="Pfam" id="PF01915">
    <property type="entry name" value="Glyco_hydro_3_C"/>
    <property type="match status" value="1"/>
</dbReference>
<dbReference type="InterPro" id="IPR036881">
    <property type="entry name" value="Glyco_hydro_3_C_sf"/>
</dbReference>
<organism evidence="6 7">
    <name type="scientific">Gracilibacillus salinarum</name>
    <dbReference type="NCBI Taxonomy" id="2932255"/>
    <lineage>
        <taxon>Bacteria</taxon>
        <taxon>Bacillati</taxon>
        <taxon>Bacillota</taxon>
        <taxon>Bacilli</taxon>
        <taxon>Bacillales</taxon>
        <taxon>Bacillaceae</taxon>
        <taxon>Gracilibacillus</taxon>
    </lineage>
</organism>
<dbReference type="PANTHER" id="PTHR42721:SF3">
    <property type="entry name" value="BETA-D-XYLOSIDASE 5-RELATED"/>
    <property type="match status" value="1"/>
</dbReference>
<sequence length="928" mass="105776">MTSQTFHSPKLSLEQRVTALMEALTFEEKISLLSTHQSAIPRLGIKEYFIGGEAAHGVVDRQGTKTTVFPQPLGLSNTWNKLLMHQVGSAIGDEARAFYQLKDEKTGLTLWAPTIDMERDPRWGRTEEAYGEDPYLTGVLSTSLIKGMQGDDPFYVKLVAAPKHFYGNNNEKGREDTSNSIDLRNRKEYYLKAFEPAFKEAKALSMMTAYNGVNGIPCMQIQEIEDIVRNEWGMDGFVVSDGGALTLNVEEYQYYDTFAEALADALKKGIDCFVDDKELVEKAAKDAWDRDLLSAADIERAVRRIVTVRFRLGHFDTDSSDNPYAAIDQSVLNHENHQKLVRQVTDESIVLLKNEKRMLPLNRSKVKKLAVIGPTSNQVFRDWYTGYSPYQITPLDGIKNLATETEIVFHDGFDRIAWKTSDTNQYLTIDPTNNWITSATNREQAIITDEDWGNDWHVFKSQYTDCYLTQPDKQVTYQADKEEVFDWFNREKIRVMKSGDKAYTLSNWEDQAIITKDEKVIVTGETGTSFEKEIIEDGIQAAVQCAEESDVAVVCVGNHPMINGKETEDREHINLPNYQQRLIEEVYKANQNLIVVVIASYPFAINWAQDHVPAILYSAHGSQELGSSLAALLFGDINPSGKLSMTWPKDSDQLPAITDYDIRKGKRTYQYAEDNILYPFGHGLSYGDVRYDNFDLNKTTIARQDTITLSFRVRNISDFLRDEVIQLYAAVTDSYYDRPNKQLVAFEKVSLKPGEERALHFTISSEQLQVYDIRTNQFILEKGKVQFAIGQSSERLIHRFHPVEIRGEEITGRSLAVETPAENYDDYQNVILTKGEREQPCVTAGETSGSIMFRNVEVMDSNILKVRFKGNGFIRFHVNEIQDTPYQQVQTSQWEDILLDMKSLHDDKIQLILEYKQLSIQSVQLQKG</sequence>
<dbReference type="Pfam" id="PF00933">
    <property type="entry name" value="Glyco_hydro_3"/>
    <property type="match status" value="1"/>
</dbReference>
<keyword evidence="7" id="KW-1185">Reference proteome</keyword>
<dbReference type="InterPro" id="IPR002772">
    <property type="entry name" value="Glyco_hydro_3_C"/>
</dbReference>
<dbReference type="RefSeq" id="WP_244743819.1">
    <property type="nucleotide sequence ID" value="NZ_CP095071.1"/>
</dbReference>
<evidence type="ECO:0000256" key="4">
    <source>
        <dbReference type="RuleBase" id="RU361161"/>
    </source>
</evidence>
<proteinExistence type="inferred from homology"/>
<dbReference type="Gene3D" id="3.20.20.300">
    <property type="entry name" value="Glycoside hydrolase, family 3, N-terminal domain"/>
    <property type="match status" value="1"/>
</dbReference>
<comment type="similarity">
    <text evidence="1 4">Belongs to the glycosyl hydrolase 3 family.</text>
</comment>
<name>A0ABY4GLN8_9BACI</name>
<dbReference type="GO" id="GO:0016787">
    <property type="term" value="F:hydrolase activity"/>
    <property type="evidence" value="ECO:0007669"/>
    <property type="project" value="UniProtKB-KW"/>
</dbReference>
<dbReference type="InterPro" id="IPR017853">
    <property type="entry name" value="GH"/>
</dbReference>
<evidence type="ECO:0000313" key="7">
    <source>
        <dbReference type="Proteomes" id="UP000831537"/>
    </source>
</evidence>
<feature type="domain" description="Fibronectin type III-like" evidence="5">
    <location>
        <begin position="723"/>
        <end position="793"/>
    </location>
</feature>
<protein>
    <submittedName>
        <fullName evidence="6">Glycoside hydrolase family 3 C-terminal domain-containing protein</fullName>
    </submittedName>
</protein>
<evidence type="ECO:0000256" key="1">
    <source>
        <dbReference type="ARBA" id="ARBA00005336"/>
    </source>
</evidence>
<keyword evidence="4" id="KW-0326">Glycosidase</keyword>
<dbReference type="PANTHER" id="PTHR42721">
    <property type="entry name" value="SUGAR HYDROLASE-RELATED"/>
    <property type="match status" value="1"/>
</dbReference>
<dbReference type="SMART" id="SM01217">
    <property type="entry name" value="Fn3_like"/>
    <property type="match status" value="1"/>
</dbReference>